<name>A0ABV7UIH0_9HYPH</name>
<proteinExistence type="predicted"/>
<keyword evidence="4" id="KW-1185">Reference proteome</keyword>
<comment type="caution">
    <text evidence="3">The sequence shown here is derived from an EMBL/GenBank/DDBJ whole genome shotgun (WGS) entry which is preliminary data.</text>
</comment>
<evidence type="ECO:0000259" key="1">
    <source>
        <dbReference type="Pfam" id="PF13280"/>
    </source>
</evidence>
<sequence>MSYAKAGELLQLAMELSASHSGLLLKEIDRRWGQGNAKAARRRTQRILAELRVQFPDAYEEGSTDEGKWVNLSPARIGRLAGITAEDLASIDLGVAALHAIDHSAAERLAKVLQTIKISIDSRVRSRTDTDFEAILQTHHLAIRPGPRVPAPANLMATISGALLGMQKLRFCYATGSGPTTSRIVVPYGVILGARSYLIARLAHTSGDGQPTRWRIDRMTDVRLLDEAGTPPSDFNLHDYAKRAFGSFFRQEDFQKVVWKFSSTAAPHAGTFFFHPSQRLEVQADGSLLVSFEAAGSLEMAWFLYQWGDQVEVLEPASLREAVHPFRRTDFPGFP</sequence>
<feature type="domain" description="WCX" evidence="2">
    <location>
        <begin position="256"/>
        <end position="323"/>
    </location>
</feature>
<dbReference type="PROSITE" id="PS52050">
    <property type="entry name" value="WYL"/>
    <property type="match status" value="1"/>
</dbReference>
<reference evidence="4" key="1">
    <citation type="journal article" date="2019" name="Int. J. Syst. Evol. Microbiol.">
        <title>The Global Catalogue of Microorganisms (GCM) 10K type strain sequencing project: providing services to taxonomists for standard genome sequencing and annotation.</title>
        <authorList>
            <consortium name="The Broad Institute Genomics Platform"/>
            <consortium name="The Broad Institute Genome Sequencing Center for Infectious Disease"/>
            <person name="Wu L."/>
            <person name="Ma J."/>
        </authorList>
    </citation>
    <scope>NUCLEOTIDE SEQUENCE [LARGE SCALE GENOMIC DNA]</scope>
    <source>
        <strain evidence="4">KCTC 42282</strain>
    </source>
</reference>
<dbReference type="Pfam" id="PF13280">
    <property type="entry name" value="WYL"/>
    <property type="match status" value="1"/>
</dbReference>
<dbReference type="PANTHER" id="PTHR34580">
    <property type="match status" value="1"/>
</dbReference>
<evidence type="ECO:0000313" key="4">
    <source>
        <dbReference type="Proteomes" id="UP001595704"/>
    </source>
</evidence>
<dbReference type="InterPro" id="IPR051534">
    <property type="entry name" value="CBASS_pafABC_assoc_protein"/>
</dbReference>
<dbReference type="InterPro" id="IPR026881">
    <property type="entry name" value="WYL_dom"/>
</dbReference>
<dbReference type="Pfam" id="PF25583">
    <property type="entry name" value="WCX"/>
    <property type="match status" value="1"/>
</dbReference>
<dbReference type="RefSeq" id="WP_191321279.1">
    <property type="nucleotide sequence ID" value="NZ_BNCG01000059.1"/>
</dbReference>
<evidence type="ECO:0000313" key="3">
    <source>
        <dbReference type="EMBL" id="MFC3638491.1"/>
    </source>
</evidence>
<dbReference type="EMBL" id="JBHRYC010000074">
    <property type="protein sequence ID" value="MFC3638491.1"/>
    <property type="molecule type" value="Genomic_DNA"/>
</dbReference>
<evidence type="ECO:0000259" key="2">
    <source>
        <dbReference type="Pfam" id="PF25583"/>
    </source>
</evidence>
<accession>A0ABV7UIH0</accession>
<dbReference type="Proteomes" id="UP001595704">
    <property type="component" value="Unassembled WGS sequence"/>
</dbReference>
<dbReference type="InterPro" id="IPR057727">
    <property type="entry name" value="WCX_dom"/>
</dbReference>
<protein>
    <submittedName>
        <fullName evidence="3">Helix-turn-helix transcriptional regulator</fullName>
    </submittedName>
</protein>
<organism evidence="3 4">
    <name type="scientific">Camelimonas fluminis</name>
    <dbReference type="NCBI Taxonomy" id="1576911"/>
    <lineage>
        <taxon>Bacteria</taxon>
        <taxon>Pseudomonadati</taxon>
        <taxon>Pseudomonadota</taxon>
        <taxon>Alphaproteobacteria</taxon>
        <taxon>Hyphomicrobiales</taxon>
        <taxon>Chelatococcaceae</taxon>
        <taxon>Camelimonas</taxon>
    </lineage>
</organism>
<gene>
    <name evidence="3" type="ORF">ACFONL_14130</name>
</gene>
<dbReference type="PANTHER" id="PTHR34580:SF1">
    <property type="entry name" value="PROTEIN PAFC"/>
    <property type="match status" value="1"/>
</dbReference>
<feature type="domain" description="WYL" evidence="1">
    <location>
        <begin position="156"/>
        <end position="223"/>
    </location>
</feature>